<evidence type="ECO:0000256" key="5">
    <source>
        <dbReference type="ARBA" id="ARBA00023136"/>
    </source>
</evidence>
<feature type="transmembrane region" description="Helical" evidence="6">
    <location>
        <begin position="267"/>
        <end position="298"/>
    </location>
</feature>
<keyword evidence="5 6" id="KW-0472">Membrane</keyword>
<evidence type="ECO:0000313" key="7">
    <source>
        <dbReference type="EMBL" id="ABC28382.1"/>
    </source>
</evidence>
<evidence type="ECO:0000256" key="3">
    <source>
        <dbReference type="ARBA" id="ARBA00022692"/>
    </source>
</evidence>
<evidence type="ECO:0000313" key="8">
    <source>
        <dbReference type="Proteomes" id="UP000000238"/>
    </source>
</evidence>
<feature type="transmembrane region" description="Helical" evidence="6">
    <location>
        <begin position="118"/>
        <end position="140"/>
    </location>
</feature>
<proteinExistence type="predicted"/>
<comment type="subcellular location">
    <subcellularLocation>
        <location evidence="1">Cell membrane</location>
        <topology evidence="1">Multi-pass membrane protein</topology>
    </subcellularLocation>
</comment>
<dbReference type="Gene3D" id="1.10.10.10">
    <property type="entry name" value="Winged helix-like DNA-binding domain superfamily/Winged helix DNA-binding domain"/>
    <property type="match status" value="1"/>
</dbReference>
<keyword evidence="3 6" id="KW-0812">Transmembrane</keyword>
<dbReference type="eggNOG" id="COG1959">
    <property type="taxonomic scope" value="Bacteria"/>
</dbReference>
<dbReference type="eggNOG" id="COG1295">
    <property type="taxonomic scope" value="Bacteria"/>
</dbReference>
<keyword evidence="4 6" id="KW-1133">Transmembrane helix</keyword>
<feature type="transmembrane region" description="Helical" evidence="6">
    <location>
        <begin position="160"/>
        <end position="185"/>
    </location>
</feature>
<accession>Q2SLU2</accession>
<gene>
    <name evidence="7" type="primary">rbn</name>
    <name evidence="7" type="ordered locus">HCH_01524</name>
</gene>
<feature type="transmembrane region" description="Helical" evidence="6">
    <location>
        <begin position="58"/>
        <end position="78"/>
    </location>
</feature>
<reference evidence="7 8" key="1">
    <citation type="journal article" date="2005" name="Nucleic Acids Res.">
        <title>Genomic blueprint of Hahella chejuensis, a marine microbe producing an algicidal agent.</title>
        <authorList>
            <person name="Jeong H."/>
            <person name="Yim J.H."/>
            <person name="Lee C."/>
            <person name="Choi S.-H."/>
            <person name="Park Y.K."/>
            <person name="Yoon S.H."/>
            <person name="Hur C.-G."/>
            <person name="Kang H.-Y."/>
            <person name="Kim D."/>
            <person name="Lee H.H."/>
            <person name="Park K.H."/>
            <person name="Park S.-H."/>
            <person name="Park H.-S."/>
            <person name="Lee H.K."/>
            <person name="Oh T.K."/>
            <person name="Kim J.F."/>
        </authorList>
    </citation>
    <scope>NUCLEOTIDE SEQUENCE [LARGE SCALE GENOMIC DNA]</scope>
    <source>
        <strain evidence="7 8">KCTC 2396</strain>
    </source>
</reference>
<evidence type="ECO:0000256" key="4">
    <source>
        <dbReference type="ARBA" id="ARBA00022989"/>
    </source>
</evidence>
<evidence type="ECO:0000256" key="2">
    <source>
        <dbReference type="ARBA" id="ARBA00022475"/>
    </source>
</evidence>
<name>Q2SLU2_HAHCH</name>
<dbReference type="OrthoDB" id="8680520at2"/>
<dbReference type="PANTHER" id="PTHR30213:SF0">
    <property type="entry name" value="UPF0761 MEMBRANE PROTEIN YIHY"/>
    <property type="match status" value="1"/>
</dbReference>
<keyword evidence="2" id="KW-1003">Cell membrane</keyword>
<dbReference type="EMBL" id="CP000155">
    <property type="protein sequence ID" value="ABC28382.1"/>
    <property type="molecule type" value="Genomic_DNA"/>
</dbReference>
<keyword evidence="8" id="KW-1185">Reference proteome</keyword>
<sequence>MSKATIETWVSRLDRWLWENETGGAAGGVMRVLWHSARVLFAVVRDVLFGHVTLHAMGLVYTTLLSIVPLLALSFSVLKGFGVHNQLEPLLENVFQAFGEKGPELVQNVLAFVDNVKVGVLGSVGLGLLIYTVISLVQKVERSFNEIWRVSQIRSLAQRFSSYLSVIVVGPLLAFSAMGATATLVGTDMAQTVLSIEPFGRLFSLATRMAPYVIIVALFTFMYRFIPNTKVRTRYAFIGGLGAGIAWQTTGYVFAKFVVGTSNYEAIYSGFAVGILVLIWLYISWLILLMGASVAFYGQHSHQITRQRRVRPCAVIDERTGLALVYKVAKKFDQQGGGESISDLEDTLSVGPETIQRIIDKLLKKGVLAIMGDEADSLIPARPLDRITLAELMHVLRSPEHSLPASLYSDKSVDAIAKGVTAAMEASLGQMTLAAWVRGEETVVREATSPERAAS</sequence>
<dbReference type="AlphaFoldDB" id="Q2SLU2"/>
<dbReference type="InterPro" id="IPR017039">
    <property type="entry name" value="Virul_fac_BrkB"/>
</dbReference>
<dbReference type="HOGENOM" id="CLU_032288_2_0_6"/>
<feature type="transmembrane region" description="Helical" evidence="6">
    <location>
        <begin position="205"/>
        <end position="223"/>
    </location>
</feature>
<dbReference type="Proteomes" id="UP000000238">
    <property type="component" value="Chromosome"/>
</dbReference>
<dbReference type="GO" id="GO:0005886">
    <property type="term" value="C:plasma membrane"/>
    <property type="evidence" value="ECO:0007669"/>
    <property type="project" value="UniProtKB-SubCell"/>
</dbReference>
<dbReference type="Pfam" id="PF03631">
    <property type="entry name" value="Virul_fac_BrkB"/>
    <property type="match status" value="1"/>
</dbReference>
<dbReference type="STRING" id="349521.HCH_01524"/>
<dbReference type="InterPro" id="IPR036388">
    <property type="entry name" value="WH-like_DNA-bd_sf"/>
</dbReference>
<dbReference type="NCBIfam" id="TIGR00765">
    <property type="entry name" value="yihY_not_rbn"/>
    <property type="match status" value="1"/>
</dbReference>
<evidence type="ECO:0000256" key="6">
    <source>
        <dbReference type="SAM" id="Phobius"/>
    </source>
</evidence>
<feature type="transmembrane region" description="Helical" evidence="6">
    <location>
        <begin position="235"/>
        <end position="255"/>
    </location>
</feature>
<organism evidence="7 8">
    <name type="scientific">Hahella chejuensis (strain KCTC 2396)</name>
    <dbReference type="NCBI Taxonomy" id="349521"/>
    <lineage>
        <taxon>Bacteria</taxon>
        <taxon>Pseudomonadati</taxon>
        <taxon>Pseudomonadota</taxon>
        <taxon>Gammaproteobacteria</taxon>
        <taxon>Oceanospirillales</taxon>
        <taxon>Hahellaceae</taxon>
        <taxon>Hahella</taxon>
    </lineage>
</organism>
<evidence type="ECO:0000256" key="1">
    <source>
        <dbReference type="ARBA" id="ARBA00004651"/>
    </source>
</evidence>
<protein>
    <submittedName>
        <fullName evidence="7">Ribonuclease BN-like family protein</fullName>
    </submittedName>
</protein>
<dbReference type="KEGG" id="hch:HCH_01524"/>
<dbReference type="RefSeq" id="WP_011395455.1">
    <property type="nucleotide sequence ID" value="NC_007645.1"/>
</dbReference>
<dbReference type="PANTHER" id="PTHR30213">
    <property type="entry name" value="INNER MEMBRANE PROTEIN YHJD"/>
    <property type="match status" value="1"/>
</dbReference>